<protein>
    <submittedName>
        <fullName evidence="6">Uncharacterized conserved protein</fullName>
    </submittedName>
</protein>
<dbReference type="InterPro" id="IPR006913">
    <property type="entry name" value="CENP-V/GFA"/>
</dbReference>
<dbReference type="PANTHER" id="PTHR33337">
    <property type="entry name" value="GFA DOMAIN-CONTAINING PROTEIN"/>
    <property type="match status" value="1"/>
</dbReference>
<evidence type="ECO:0000256" key="3">
    <source>
        <dbReference type="ARBA" id="ARBA00022833"/>
    </source>
</evidence>
<sequence>MRRASTFRRLLPTTGGNMTTNGHCLCGQTRWEFDGDATWSCYCHCDDCRRNCAAPVVAWIGVPLCQFRWTGAAPKTRQSSPGVYRHFCASCGSPMAFEADHYAGGMHLYAASLEDPEHFSPTFHVNVQSKLPWLEISDSLPIYEGTLLHAPKDLGELSR</sequence>
<evidence type="ECO:0000256" key="4">
    <source>
        <dbReference type="ARBA" id="ARBA00023239"/>
    </source>
</evidence>
<dbReference type="PROSITE" id="PS51891">
    <property type="entry name" value="CENP_V_GFA"/>
    <property type="match status" value="1"/>
</dbReference>
<evidence type="ECO:0000313" key="6">
    <source>
        <dbReference type="EMBL" id="SFL89704.1"/>
    </source>
</evidence>
<reference evidence="6 7" key="1">
    <citation type="submission" date="2016-10" db="EMBL/GenBank/DDBJ databases">
        <authorList>
            <person name="de Groot N.N."/>
        </authorList>
    </citation>
    <scope>NUCLEOTIDE SEQUENCE [LARGE SCALE GENOMIC DNA]</scope>
    <source>
        <strain evidence="6 7">DSM 15283</strain>
    </source>
</reference>
<dbReference type="Gene3D" id="3.90.1590.10">
    <property type="entry name" value="glutathione-dependent formaldehyde- activating enzyme (gfa)"/>
    <property type="match status" value="1"/>
</dbReference>
<keyword evidence="3" id="KW-0862">Zinc</keyword>
<evidence type="ECO:0000313" key="7">
    <source>
        <dbReference type="Proteomes" id="UP000199144"/>
    </source>
</evidence>
<dbReference type="STRING" id="254406.SAMN04488042_10266"/>
<name>A0A1I4LFB0_9RHOB</name>
<evidence type="ECO:0000256" key="1">
    <source>
        <dbReference type="ARBA" id="ARBA00005495"/>
    </source>
</evidence>
<evidence type="ECO:0000259" key="5">
    <source>
        <dbReference type="PROSITE" id="PS51891"/>
    </source>
</evidence>
<organism evidence="6 7">
    <name type="scientific">Shimia aestuarii</name>
    <dbReference type="NCBI Taxonomy" id="254406"/>
    <lineage>
        <taxon>Bacteria</taxon>
        <taxon>Pseudomonadati</taxon>
        <taxon>Pseudomonadota</taxon>
        <taxon>Alphaproteobacteria</taxon>
        <taxon>Rhodobacterales</taxon>
        <taxon>Roseobacteraceae</taxon>
    </lineage>
</organism>
<feature type="domain" description="CENP-V/GFA" evidence="5">
    <location>
        <begin position="20"/>
        <end position="134"/>
    </location>
</feature>
<comment type="similarity">
    <text evidence="1">Belongs to the Gfa family.</text>
</comment>
<accession>A0A1I4LFB0</accession>
<dbReference type="EMBL" id="FOTQ01000002">
    <property type="protein sequence ID" value="SFL89704.1"/>
    <property type="molecule type" value="Genomic_DNA"/>
</dbReference>
<dbReference type="PANTHER" id="PTHR33337:SF40">
    <property type="entry name" value="CENP-V_GFA DOMAIN-CONTAINING PROTEIN-RELATED"/>
    <property type="match status" value="1"/>
</dbReference>
<dbReference type="GO" id="GO:0016846">
    <property type="term" value="F:carbon-sulfur lyase activity"/>
    <property type="evidence" value="ECO:0007669"/>
    <property type="project" value="InterPro"/>
</dbReference>
<keyword evidence="7" id="KW-1185">Reference proteome</keyword>
<evidence type="ECO:0000256" key="2">
    <source>
        <dbReference type="ARBA" id="ARBA00022723"/>
    </source>
</evidence>
<dbReference type="Pfam" id="PF04828">
    <property type="entry name" value="GFA"/>
    <property type="match status" value="1"/>
</dbReference>
<keyword evidence="4" id="KW-0456">Lyase</keyword>
<proteinExistence type="inferred from homology"/>
<gene>
    <name evidence="6" type="ORF">SAMN04488042_10266</name>
</gene>
<dbReference type="GO" id="GO:0046872">
    <property type="term" value="F:metal ion binding"/>
    <property type="evidence" value="ECO:0007669"/>
    <property type="project" value="UniProtKB-KW"/>
</dbReference>
<dbReference type="Proteomes" id="UP000199144">
    <property type="component" value="Unassembled WGS sequence"/>
</dbReference>
<dbReference type="InterPro" id="IPR011057">
    <property type="entry name" value="Mss4-like_sf"/>
</dbReference>
<keyword evidence="2" id="KW-0479">Metal-binding</keyword>
<dbReference type="SUPFAM" id="SSF51316">
    <property type="entry name" value="Mss4-like"/>
    <property type="match status" value="1"/>
</dbReference>
<dbReference type="AlphaFoldDB" id="A0A1I4LFB0"/>